<comment type="caution">
    <text evidence="16">The sequence shown here is derived from an EMBL/GenBank/DDBJ whole genome shotgun (WGS) entry which is preliminary data.</text>
</comment>
<dbReference type="Pfam" id="PF00355">
    <property type="entry name" value="Rieske"/>
    <property type="match status" value="1"/>
</dbReference>
<proteinExistence type="inferred from homology"/>
<dbReference type="InterPro" id="IPR036922">
    <property type="entry name" value="Rieske_2Fe-2S_sf"/>
</dbReference>
<evidence type="ECO:0000256" key="9">
    <source>
        <dbReference type="ARBA" id="ARBA00022964"/>
    </source>
</evidence>
<dbReference type="PANTHER" id="PTHR43756:SF1">
    <property type="entry name" value="3-PHENYLPROPIONATE_CINNAMIC ACID DIOXYGENASE SUBUNIT ALPHA"/>
    <property type="match status" value="1"/>
</dbReference>
<dbReference type="GO" id="GO:0051537">
    <property type="term" value="F:2 iron, 2 sulfur cluster binding"/>
    <property type="evidence" value="ECO:0007669"/>
    <property type="project" value="UniProtKB-KW"/>
</dbReference>
<dbReference type="InterPro" id="IPR001663">
    <property type="entry name" value="Rng_hydr_dOase-A"/>
</dbReference>
<evidence type="ECO:0000256" key="8">
    <source>
        <dbReference type="ARBA" id="ARBA00022723"/>
    </source>
</evidence>
<dbReference type="SUPFAM" id="SSF50022">
    <property type="entry name" value="ISP domain"/>
    <property type="match status" value="1"/>
</dbReference>
<evidence type="ECO:0000256" key="12">
    <source>
        <dbReference type="ARBA" id="ARBA00023014"/>
    </source>
</evidence>
<evidence type="ECO:0000256" key="6">
    <source>
        <dbReference type="ARBA" id="ARBA00014931"/>
    </source>
</evidence>
<evidence type="ECO:0000259" key="15">
    <source>
        <dbReference type="PROSITE" id="PS51296"/>
    </source>
</evidence>
<organism evidence="16 17">
    <name type="scientific">Geodia barretti</name>
    <name type="common">Barrett's horny sponge</name>
    <dbReference type="NCBI Taxonomy" id="519541"/>
    <lineage>
        <taxon>Eukaryota</taxon>
        <taxon>Metazoa</taxon>
        <taxon>Porifera</taxon>
        <taxon>Demospongiae</taxon>
        <taxon>Heteroscleromorpha</taxon>
        <taxon>Tetractinellida</taxon>
        <taxon>Astrophorina</taxon>
        <taxon>Geodiidae</taxon>
        <taxon>Geodia</taxon>
    </lineage>
</organism>
<comment type="pathway">
    <text evidence="2">Amine and polyamine biosynthesis; betaine biosynthesis via choline pathway; betaine aldehyde from choline (monooxygenase route): step 1/1.</text>
</comment>
<evidence type="ECO:0000256" key="5">
    <source>
        <dbReference type="ARBA" id="ARBA00012763"/>
    </source>
</evidence>
<sequence>MEIKDLIIDDRQRGVFRVHRSSMTSPDLFQREQEQIFNRCWIYLGHESEVENPGDYRRRTVVGRPLFFARGRDGHVRVFLNSCPHRGALICRRDAGNADVLQCFYHAWSFNTHGDLIGVPDQDAYGPHFDRGELGLKEPPRVESYRGFYFVCFNPYVEDLVTYLAGARDYLDLIVDQSEAGMRMVAGSNKYTMKANWKLLVENSLDGYHLVPTHQTYLDYISGLGTDDSGQTAASRIVGTAKALGNGHCVIESPVRNGRPIAHWHPLFGEEAREPITQTRQRLVEKYGEERTFRMADTSRNLIIYPNLVINDIMAITVRYFEPLAPDHMEVTAWHLVPREESETMLATRLDSFLTFLGPGGFATPDDVEALESCQIGFRATETEWSDISRGMLNPAKSTDELQMRGFWRQWHANMQGLSKTNVQDGPVRETEAALAIGNDD</sequence>
<evidence type="ECO:0000256" key="2">
    <source>
        <dbReference type="ARBA" id="ARBA00004866"/>
    </source>
</evidence>
<dbReference type="InterPro" id="IPR015881">
    <property type="entry name" value="ARHD_Rieske_2Fe_2S"/>
</dbReference>
<dbReference type="GO" id="GO:0005506">
    <property type="term" value="F:iron ion binding"/>
    <property type="evidence" value="ECO:0007669"/>
    <property type="project" value="InterPro"/>
</dbReference>
<evidence type="ECO:0000313" key="16">
    <source>
        <dbReference type="EMBL" id="CAI7999466.1"/>
    </source>
</evidence>
<keyword evidence="9" id="KW-0223">Dioxygenase</keyword>
<dbReference type="Gene3D" id="2.102.10.10">
    <property type="entry name" value="Rieske [2Fe-2S] iron-sulphur domain"/>
    <property type="match status" value="1"/>
</dbReference>
<gene>
    <name evidence="16" type="ORF">GBAR_LOCUS2718</name>
</gene>
<dbReference type="Pfam" id="PF00848">
    <property type="entry name" value="Ring_hydroxyl_A"/>
    <property type="match status" value="1"/>
</dbReference>
<comment type="function">
    <text evidence="1">Catalyzes the first step of the osmoprotectant glycine betaine synthesis.</text>
</comment>
<dbReference type="PRINTS" id="PR00090">
    <property type="entry name" value="RNGDIOXGNASE"/>
</dbReference>
<evidence type="ECO:0000256" key="10">
    <source>
        <dbReference type="ARBA" id="ARBA00023002"/>
    </source>
</evidence>
<dbReference type="AlphaFoldDB" id="A0AA35W3E7"/>
<keyword evidence="17" id="KW-1185">Reference proteome</keyword>
<evidence type="ECO:0000256" key="1">
    <source>
        <dbReference type="ARBA" id="ARBA00002149"/>
    </source>
</evidence>
<evidence type="ECO:0000256" key="4">
    <source>
        <dbReference type="ARBA" id="ARBA00010848"/>
    </source>
</evidence>
<dbReference type="EMBL" id="CASHTH010000378">
    <property type="protein sequence ID" value="CAI7999466.1"/>
    <property type="molecule type" value="Genomic_DNA"/>
</dbReference>
<feature type="domain" description="Rieske" evidence="15">
    <location>
        <begin position="42"/>
        <end position="123"/>
    </location>
</feature>
<evidence type="ECO:0000256" key="3">
    <source>
        <dbReference type="ARBA" id="ARBA00008751"/>
    </source>
</evidence>
<keyword evidence="11" id="KW-0408">Iron</keyword>
<dbReference type="CDD" id="cd03469">
    <property type="entry name" value="Rieske_RO_Alpha_N"/>
    <property type="match status" value="1"/>
</dbReference>
<keyword evidence="7" id="KW-0001">2Fe-2S</keyword>
<reference evidence="16" key="1">
    <citation type="submission" date="2023-03" db="EMBL/GenBank/DDBJ databases">
        <authorList>
            <person name="Steffen K."/>
            <person name="Cardenas P."/>
        </authorList>
    </citation>
    <scope>NUCLEOTIDE SEQUENCE</scope>
</reference>
<dbReference type="Proteomes" id="UP001174909">
    <property type="component" value="Unassembled WGS sequence"/>
</dbReference>
<name>A0AA35W3E7_GEOBA</name>
<accession>A0AA35W3E7</accession>
<dbReference type="CDD" id="cd08879">
    <property type="entry name" value="RHO_alpha_C_AntDO-like"/>
    <property type="match status" value="1"/>
</dbReference>
<protein>
    <recommendedName>
        <fullName evidence="6">Choline monooxygenase, chloroplastic</fullName>
        <ecNumber evidence="5">1.14.15.7</ecNumber>
    </recommendedName>
</protein>
<dbReference type="GO" id="GO:0051213">
    <property type="term" value="F:dioxygenase activity"/>
    <property type="evidence" value="ECO:0007669"/>
    <property type="project" value="UniProtKB-KW"/>
</dbReference>
<dbReference type="Gene3D" id="3.90.380.10">
    <property type="entry name" value="Naphthalene 1,2-dioxygenase Alpha Subunit, Chain A, domain 1"/>
    <property type="match status" value="1"/>
</dbReference>
<evidence type="ECO:0000256" key="14">
    <source>
        <dbReference type="ARBA" id="ARBA00049097"/>
    </source>
</evidence>
<dbReference type="InterPro" id="IPR017941">
    <property type="entry name" value="Rieske_2Fe-2S"/>
</dbReference>
<keyword evidence="12" id="KW-0411">Iron-sulfur</keyword>
<comment type="similarity">
    <text evidence="4">Belongs to the choline monooxygenase family.</text>
</comment>
<dbReference type="SUPFAM" id="SSF55961">
    <property type="entry name" value="Bet v1-like"/>
    <property type="match status" value="1"/>
</dbReference>
<dbReference type="PROSITE" id="PS51296">
    <property type="entry name" value="RIESKE"/>
    <property type="match status" value="1"/>
</dbReference>
<evidence type="ECO:0000256" key="13">
    <source>
        <dbReference type="ARBA" id="ARBA00023027"/>
    </source>
</evidence>
<dbReference type="PANTHER" id="PTHR43756">
    <property type="entry name" value="CHOLINE MONOOXYGENASE, CHLOROPLASTIC"/>
    <property type="match status" value="1"/>
</dbReference>
<evidence type="ECO:0000313" key="17">
    <source>
        <dbReference type="Proteomes" id="UP001174909"/>
    </source>
</evidence>
<comment type="similarity">
    <text evidence="3">Belongs to the bacterial ring-hydroxylating dioxygenase alpha subunit family.</text>
</comment>
<keyword evidence="8" id="KW-0479">Metal-binding</keyword>
<evidence type="ECO:0000256" key="11">
    <source>
        <dbReference type="ARBA" id="ARBA00023004"/>
    </source>
</evidence>
<dbReference type="GO" id="GO:0019133">
    <property type="term" value="F:choline monooxygenase activity"/>
    <property type="evidence" value="ECO:0007669"/>
    <property type="project" value="UniProtKB-EC"/>
</dbReference>
<dbReference type="PROSITE" id="PS00570">
    <property type="entry name" value="RING_HYDROXYL_ALPHA"/>
    <property type="match status" value="1"/>
</dbReference>
<keyword evidence="10" id="KW-0560">Oxidoreductase</keyword>
<evidence type="ECO:0000256" key="7">
    <source>
        <dbReference type="ARBA" id="ARBA00022714"/>
    </source>
</evidence>
<dbReference type="EC" id="1.14.15.7" evidence="5"/>
<comment type="catalytic activity">
    <reaction evidence="14">
        <text>choline + 2 reduced [2Fe-2S]-[ferredoxin] + O2 + 2 H(+) = betaine aldehyde hydrate + 2 oxidized [2Fe-2S]-[ferredoxin] + H2O</text>
        <dbReference type="Rhea" id="RHEA:17769"/>
        <dbReference type="Rhea" id="RHEA-COMP:10000"/>
        <dbReference type="Rhea" id="RHEA-COMP:10001"/>
        <dbReference type="ChEBI" id="CHEBI:15354"/>
        <dbReference type="ChEBI" id="CHEBI:15377"/>
        <dbReference type="ChEBI" id="CHEBI:15378"/>
        <dbReference type="ChEBI" id="CHEBI:15379"/>
        <dbReference type="ChEBI" id="CHEBI:15870"/>
        <dbReference type="ChEBI" id="CHEBI:33737"/>
        <dbReference type="ChEBI" id="CHEBI:33738"/>
        <dbReference type="EC" id="1.14.15.7"/>
    </reaction>
</comment>
<keyword evidence="13" id="KW-0520">NAD</keyword>
<dbReference type="InterPro" id="IPR015879">
    <property type="entry name" value="Ring_hydroxy_dOase_asu_C_dom"/>
</dbReference>